<evidence type="ECO:0000313" key="2">
    <source>
        <dbReference type="Proteomes" id="UP001154282"/>
    </source>
</evidence>
<protein>
    <submittedName>
        <fullName evidence="1">Uncharacterized protein</fullName>
    </submittedName>
</protein>
<dbReference type="AlphaFoldDB" id="A0AAV0LMY6"/>
<evidence type="ECO:0000313" key="1">
    <source>
        <dbReference type="EMBL" id="CAI0434816.1"/>
    </source>
</evidence>
<gene>
    <name evidence="1" type="ORF">LITE_LOCUS24419</name>
</gene>
<organism evidence="1 2">
    <name type="scientific">Linum tenue</name>
    <dbReference type="NCBI Taxonomy" id="586396"/>
    <lineage>
        <taxon>Eukaryota</taxon>
        <taxon>Viridiplantae</taxon>
        <taxon>Streptophyta</taxon>
        <taxon>Embryophyta</taxon>
        <taxon>Tracheophyta</taxon>
        <taxon>Spermatophyta</taxon>
        <taxon>Magnoliopsida</taxon>
        <taxon>eudicotyledons</taxon>
        <taxon>Gunneridae</taxon>
        <taxon>Pentapetalae</taxon>
        <taxon>rosids</taxon>
        <taxon>fabids</taxon>
        <taxon>Malpighiales</taxon>
        <taxon>Linaceae</taxon>
        <taxon>Linum</taxon>
    </lineage>
</organism>
<dbReference type="Proteomes" id="UP001154282">
    <property type="component" value="Unassembled WGS sequence"/>
</dbReference>
<name>A0AAV0LMY6_9ROSI</name>
<proteinExistence type="predicted"/>
<keyword evidence="2" id="KW-1185">Reference proteome</keyword>
<reference evidence="1" key="1">
    <citation type="submission" date="2022-08" db="EMBL/GenBank/DDBJ databases">
        <authorList>
            <person name="Gutierrez-Valencia J."/>
        </authorList>
    </citation>
    <scope>NUCLEOTIDE SEQUENCE</scope>
</reference>
<comment type="caution">
    <text evidence="1">The sequence shown here is derived from an EMBL/GenBank/DDBJ whole genome shotgun (WGS) entry which is preliminary data.</text>
</comment>
<sequence>MLITDTVDRVDQERIGYRRRSEQGSVPRVKQALPIKHETLPTSRKNKVLAFRLSLSLFGFACGSHQADVDGHDENEEL</sequence>
<dbReference type="EMBL" id="CAMGYJ010000006">
    <property type="protein sequence ID" value="CAI0434816.1"/>
    <property type="molecule type" value="Genomic_DNA"/>
</dbReference>
<accession>A0AAV0LMY6</accession>